<dbReference type="EMBL" id="MGHH01000010">
    <property type="protein sequence ID" value="OGM64387.1"/>
    <property type="molecule type" value="Genomic_DNA"/>
</dbReference>
<dbReference type="SUPFAM" id="SSF53335">
    <property type="entry name" value="S-adenosyl-L-methionine-dependent methyltransferases"/>
    <property type="match status" value="1"/>
</dbReference>
<proteinExistence type="predicted"/>
<feature type="domain" description="Methyltransferase type 11" evidence="1">
    <location>
        <begin position="302"/>
        <end position="394"/>
    </location>
</feature>
<dbReference type="Gene3D" id="3.40.50.150">
    <property type="entry name" value="Vaccinia Virus protein VP39"/>
    <property type="match status" value="1"/>
</dbReference>
<dbReference type="InterPro" id="IPR013216">
    <property type="entry name" value="Methyltransf_11"/>
</dbReference>
<comment type="caution">
    <text evidence="3">The sequence shown here is derived from an EMBL/GenBank/DDBJ whole genome shotgun (WGS) entry which is preliminary data.</text>
</comment>
<dbReference type="PANTHER" id="PTHR42912:SF93">
    <property type="entry name" value="N6-ADENOSINE-METHYLTRANSFERASE TMT1A"/>
    <property type="match status" value="1"/>
</dbReference>
<evidence type="ECO:0000259" key="1">
    <source>
        <dbReference type="Pfam" id="PF08241"/>
    </source>
</evidence>
<organism evidence="3 4">
    <name type="scientific">Candidatus Woesebacteria bacterium RIFCSPLOWO2_01_FULL_39_25</name>
    <dbReference type="NCBI Taxonomy" id="1802521"/>
    <lineage>
        <taxon>Bacteria</taxon>
        <taxon>Candidatus Woeseibacteriota</taxon>
    </lineage>
</organism>
<evidence type="ECO:0000259" key="2">
    <source>
        <dbReference type="Pfam" id="PF10111"/>
    </source>
</evidence>
<dbReference type="Gene3D" id="3.90.550.10">
    <property type="entry name" value="Spore Coat Polysaccharide Biosynthesis Protein SpsA, Chain A"/>
    <property type="match status" value="1"/>
</dbReference>
<dbReference type="SUPFAM" id="SSF53448">
    <property type="entry name" value="Nucleotide-diphospho-sugar transferases"/>
    <property type="match status" value="1"/>
</dbReference>
<dbReference type="Pfam" id="PF08241">
    <property type="entry name" value="Methyltransf_11"/>
    <property type="match status" value="1"/>
</dbReference>
<dbReference type="InterPro" id="IPR029044">
    <property type="entry name" value="Nucleotide-diphossugar_trans"/>
</dbReference>
<dbReference type="InterPro" id="IPR029063">
    <property type="entry name" value="SAM-dependent_MTases_sf"/>
</dbReference>
<dbReference type="Pfam" id="PF10111">
    <property type="entry name" value="Glyco_tranf_2_2"/>
    <property type="match status" value="1"/>
</dbReference>
<dbReference type="InterPro" id="IPR019290">
    <property type="entry name" value="GlycosylTrfase-like_prok"/>
</dbReference>
<accession>A0A1F8BJZ4</accession>
<reference evidence="3 4" key="1">
    <citation type="journal article" date="2016" name="Nat. Commun.">
        <title>Thousands of microbial genomes shed light on interconnected biogeochemical processes in an aquifer system.</title>
        <authorList>
            <person name="Anantharaman K."/>
            <person name="Brown C.T."/>
            <person name="Hug L.A."/>
            <person name="Sharon I."/>
            <person name="Castelle C.J."/>
            <person name="Probst A.J."/>
            <person name="Thomas B.C."/>
            <person name="Singh A."/>
            <person name="Wilkins M.J."/>
            <person name="Karaoz U."/>
            <person name="Brodie E.L."/>
            <person name="Williams K.H."/>
            <person name="Hubbard S.S."/>
            <person name="Banfield J.F."/>
        </authorList>
    </citation>
    <scope>NUCLEOTIDE SEQUENCE [LARGE SCALE GENOMIC DNA]</scope>
</reference>
<evidence type="ECO:0000313" key="4">
    <source>
        <dbReference type="Proteomes" id="UP000176725"/>
    </source>
</evidence>
<dbReference type="Proteomes" id="UP000176725">
    <property type="component" value="Unassembled WGS sequence"/>
</dbReference>
<gene>
    <name evidence="3" type="ORF">A2893_00780</name>
</gene>
<name>A0A1F8BJZ4_9BACT</name>
<feature type="domain" description="Glycosyltransferase 2-like prokaryotic type" evidence="2">
    <location>
        <begin position="30"/>
        <end position="174"/>
    </location>
</feature>
<dbReference type="AlphaFoldDB" id="A0A1F8BJZ4"/>
<dbReference type="STRING" id="1802521.A2893_00780"/>
<protein>
    <submittedName>
        <fullName evidence="3">Uncharacterized protein</fullName>
    </submittedName>
</protein>
<dbReference type="GO" id="GO:0008757">
    <property type="term" value="F:S-adenosylmethionine-dependent methyltransferase activity"/>
    <property type="evidence" value="ECO:0007669"/>
    <property type="project" value="InterPro"/>
</dbReference>
<dbReference type="PANTHER" id="PTHR42912">
    <property type="entry name" value="METHYLTRANSFERASE"/>
    <property type="match status" value="1"/>
</dbReference>
<dbReference type="InterPro" id="IPR050508">
    <property type="entry name" value="Methyltransf_Superfamily"/>
</dbReference>
<dbReference type="CDD" id="cd02440">
    <property type="entry name" value="AdoMet_MTases"/>
    <property type="match status" value="1"/>
</dbReference>
<evidence type="ECO:0000313" key="3">
    <source>
        <dbReference type="EMBL" id="OGM64387.1"/>
    </source>
</evidence>
<sequence length="448" mass="51550">MKNPPYFSLIIPVSRNTNRITLNKCLEAVNKQDYKRFEVILIEERNTFLSKSQSRNYGAKKAKGDFLVHIDIDYLLPSSILRKCKKLITKNGADAIILHETIKPTNTIWQRARKLERDITLNDIELSAPQVISKNLFEKIGGFDERVDLLDDWSLSLKLKTQKANILRLINPLTPVHEPTNFFEILHRRYNKGRSYPAFIGYYQNIPQTQILPRLANYSKNSNKIIQNPLIFFCLVLLKTVDQLAFWLGSLNPKIEPDRIYQDSRTAKTYDAEQKTIYGRLKHKIEINALLTLLGKSDGKILELGAGSGRITSVLVKKGYTVTPTDISKEMLAVYQKKIAKNNNLPTPLLVKSEQLPFKNNSFDSVIAMRVFWHITNAAKREKFFNEAVRVAKKYIIMDFAYLGSGNDHLTNFKEIQSLTITNNIKSVSKKYLPLGRLLFKFKKSNHQ</sequence>